<keyword evidence="3" id="KW-1185">Reference proteome</keyword>
<evidence type="ECO:0000313" key="3">
    <source>
        <dbReference type="Proteomes" id="UP000579281"/>
    </source>
</evidence>
<comment type="caution">
    <text evidence="2">The sequence shown here is derived from an EMBL/GenBank/DDBJ whole genome shotgun (WGS) entry which is preliminary data.</text>
</comment>
<dbReference type="AlphaFoldDB" id="A0A841KZ58"/>
<accession>A0A841KZ58</accession>
<keyword evidence="2" id="KW-0255">Endonuclease</keyword>
<proteinExistence type="predicted"/>
<keyword evidence="2" id="KW-0378">Hydrolase</keyword>
<dbReference type="InterPro" id="IPR003346">
    <property type="entry name" value="Transposase_20"/>
</dbReference>
<dbReference type="GO" id="GO:0004803">
    <property type="term" value="F:transposase activity"/>
    <property type="evidence" value="ECO:0007669"/>
    <property type="project" value="InterPro"/>
</dbReference>
<dbReference type="Proteomes" id="UP000579281">
    <property type="component" value="Unassembled WGS sequence"/>
</dbReference>
<organism evidence="2 3">
    <name type="scientific">Anaerosolibacter carboniphilus</name>
    <dbReference type="NCBI Taxonomy" id="1417629"/>
    <lineage>
        <taxon>Bacteria</taxon>
        <taxon>Bacillati</taxon>
        <taxon>Bacillota</taxon>
        <taxon>Clostridia</taxon>
        <taxon>Peptostreptococcales</taxon>
        <taxon>Thermotaleaceae</taxon>
        <taxon>Anaerosolibacter</taxon>
    </lineage>
</organism>
<name>A0A841KZ58_9FIRM</name>
<dbReference type="GO" id="GO:0003677">
    <property type="term" value="F:DNA binding"/>
    <property type="evidence" value="ECO:0007669"/>
    <property type="project" value="InterPro"/>
</dbReference>
<dbReference type="NCBIfam" id="NF033542">
    <property type="entry name" value="transpos_IS110"/>
    <property type="match status" value="1"/>
</dbReference>
<dbReference type="PANTHER" id="PTHR33055:SF13">
    <property type="entry name" value="TRANSPOSASE"/>
    <property type="match status" value="1"/>
</dbReference>
<dbReference type="PANTHER" id="PTHR33055">
    <property type="entry name" value="TRANSPOSASE FOR INSERTION SEQUENCE ELEMENT IS1111A"/>
    <property type="match status" value="1"/>
</dbReference>
<dbReference type="GO" id="GO:0004519">
    <property type="term" value="F:endonuclease activity"/>
    <property type="evidence" value="ECO:0007669"/>
    <property type="project" value="UniProtKB-KW"/>
</dbReference>
<dbReference type="InterPro" id="IPR047650">
    <property type="entry name" value="Transpos_IS110"/>
</dbReference>
<evidence type="ECO:0000313" key="2">
    <source>
        <dbReference type="EMBL" id="MBB6219056.1"/>
    </source>
</evidence>
<dbReference type="EMBL" id="JACHEN010000078">
    <property type="protein sequence ID" value="MBB6219056.1"/>
    <property type="molecule type" value="Genomic_DNA"/>
</dbReference>
<reference evidence="2 3" key="1">
    <citation type="submission" date="2020-08" db="EMBL/GenBank/DDBJ databases">
        <title>Genomic Encyclopedia of Type Strains, Phase IV (KMG-IV): sequencing the most valuable type-strain genomes for metagenomic binning, comparative biology and taxonomic classification.</title>
        <authorList>
            <person name="Goeker M."/>
        </authorList>
    </citation>
    <scope>NUCLEOTIDE SEQUENCE [LARGE SCALE GENOMIC DNA]</scope>
    <source>
        <strain evidence="2 3">DSM 103526</strain>
    </source>
</reference>
<protein>
    <submittedName>
        <fullName evidence="2">Endonuclease III</fullName>
    </submittedName>
</protein>
<keyword evidence="2" id="KW-0540">Nuclease</keyword>
<feature type="domain" description="Transposase IS116/IS110/IS902 C-terminal" evidence="1">
    <location>
        <begin position="156"/>
        <end position="236"/>
    </location>
</feature>
<sequence length="302" mass="34191">MDLIQHQRMDKNFENLKVLTRTYHQFSQQRTTAINQLTAVIDQVMPSFANIFKSISCKTSLELLIRYPSPKSILSAPEKEVIELIKNTSRGSLEYASKKYLLLLESAREGIATGILLEAYEHIIMVHAQHLRNIDVQLDTLSKKIHELGITIPEVQLLQSIPGIGPTLAPVLAAEIGKIEKFKSSKQLVAYCGIDPSVMQSGKFLGTKNKLTKRGSIYIRKALYMAATVAIRHNPNGSYSNKVIYDYYQKKIQSKAKKQALGAIMNKLVRIIYSVLKNQQPFVLITPEEQVRMYQRNMQIVA</sequence>
<evidence type="ECO:0000259" key="1">
    <source>
        <dbReference type="Pfam" id="PF02371"/>
    </source>
</evidence>
<dbReference type="Pfam" id="PF02371">
    <property type="entry name" value="Transposase_20"/>
    <property type="match status" value="1"/>
</dbReference>
<gene>
    <name evidence="2" type="ORF">HNQ80_005238</name>
</gene>
<dbReference type="GO" id="GO:0006313">
    <property type="term" value="P:DNA transposition"/>
    <property type="evidence" value="ECO:0007669"/>
    <property type="project" value="InterPro"/>
</dbReference>